<evidence type="ECO:0000256" key="1">
    <source>
        <dbReference type="SAM" id="Phobius"/>
    </source>
</evidence>
<sequence length="66" mass="8002">MKKFFLKYKFSITFLILGLIFLTKDLIQFKNHPEWSLDPKIFWLKFLIFLGISLIFLIITNSKNKF</sequence>
<feature type="transmembrane region" description="Helical" evidence="1">
    <location>
        <begin position="41"/>
        <end position="60"/>
    </location>
</feature>
<gene>
    <name evidence="2" type="ORF">J2S72_000641</name>
</gene>
<evidence type="ECO:0000313" key="2">
    <source>
        <dbReference type="EMBL" id="MDQ0274624.1"/>
    </source>
</evidence>
<reference evidence="2 3" key="1">
    <citation type="submission" date="2023-07" db="EMBL/GenBank/DDBJ databases">
        <title>Genomic Encyclopedia of Type Strains, Phase IV (KMG-IV): sequencing the most valuable type-strain genomes for metagenomic binning, comparative biology and taxonomic classification.</title>
        <authorList>
            <person name="Goeker M."/>
        </authorList>
    </citation>
    <scope>NUCLEOTIDE SEQUENCE [LARGE SCALE GENOMIC DNA]</scope>
    <source>
        <strain evidence="2 3">DSM 22616</strain>
    </source>
</reference>
<dbReference type="RefSeq" id="WP_023055361.1">
    <property type="nucleotide sequence ID" value="NZ_JAUSTN010000003.1"/>
</dbReference>
<name>A0ABU0AUU2_9FIRM</name>
<keyword evidence="1" id="KW-1133">Transmembrane helix</keyword>
<accession>A0ABU0AUU2</accession>
<dbReference type="Proteomes" id="UP001236559">
    <property type="component" value="Unassembled WGS sequence"/>
</dbReference>
<dbReference type="EMBL" id="JAUSTN010000003">
    <property type="protein sequence ID" value="MDQ0274624.1"/>
    <property type="molecule type" value="Genomic_DNA"/>
</dbReference>
<comment type="caution">
    <text evidence="2">The sequence shown here is derived from an EMBL/GenBank/DDBJ whole genome shotgun (WGS) entry which is preliminary data.</text>
</comment>
<proteinExistence type="predicted"/>
<keyword evidence="1" id="KW-0812">Transmembrane</keyword>
<organism evidence="2 3">
    <name type="scientific">Peptoniphilus koenoeneniae</name>
    <dbReference type="NCBI Taxonomy" id="507751"/>
    <lineage>
        <taxon>Bacteria</taxon>
        <taxon>Bacillati</taxon>
        <taxon>Bacillota</taxon>
        <taxon>Tissierellia</taxon>
        <taxon>Tissierellales</taxon>
        <taxon>Peptoniphilaceae</taxon>
        <taxon>Peptoniphilus</taxon>
    </lineage>
</organism>
<protein>
    <submittedName>
        <fullName evidence="2">Uncharacterized protein</fullName>
    </submittedName>
</protein>
<keyword evidence="1" id="KW-0472">Membrane</keyword>
<evidence type="ECO:0000313" key="3">
    <source>
        <dbReference type="Proteomes" id="UP001236559"/>
    </source>
</evidence>
<keyword evidence="3" id="KW-1185">Reference proteome</keyword>